<dbReference type="PROSITE" id="PS00010">
    <property type="entry name" value="ASX_HYDROXYL"/>
    <property type="match status" value="25"/>
</dbReference>
<evidence type="ECO:0000259" key="7">
    <source>
        <dbReference type="PROSITE" id="PS50026"/>
    </source>
</evidence>
<feature type="disulfide bond" evidence="6">
    <location>
        <begin position="1445"/>
        <end position="1454"/>
    </location>
</feature>
<evidence type="ECO:0000256" key="6">
    <source>
        <dbReference type="PROSITE-ProRule" id="PRU00076"/>
    </source>
</evidence>
<evidence type="ECO:0000256" key="5">
    <source>
        <dbReference type="ARBA" id="ARBA00023180"/>
    </source>
</evidence>
<feature type="disulfide bond" evidence="6">
    <location>
        <begin position="1177"/>
        <end position="1186"/>
    </location>
</feature>
<evidence type="ECO:0000313" key="9">
    <source>
        <dbReference type="Proteomes" id="UP001159405"/>
    </source>
</evidence>
<feature type="domain" description="EGF-like" evidence="7">
    <location>
        <begin position="427"/>
        <end position="463"/>
    </location>
</feature>
<feature type="disulfide bond" evidence="6">
    <location>
        <begin position="1215"/>
        <end position="1224"/>
    </location>
</feature>
<dbReference type="PANTHER" id="PTHR45836:SF23">
    <property type="entry name" value="NEUROGENIC LOCUS NOTCH HOMOLOG PROTEIN 1"/>
    <property type="match status" value="1"/>
</dbReference>
<feature type="domain" description="EGF-like" evidence="7">
    <location>
        <begin position="629"/>
        <end position="665"/>
    </location>
</feature>
<dbReference type="SUPFAM" id="SSF57196">
    <property type="entry name" value="EGF/Laminin"/>
    <property type="match status" value="11"/>
</dbReference>
<dbReference type="InterPro" id="IPR049883">
    <property type="entry name" value="NOTCH1_EGF-like"/>
</dbReference>
<feature type="domain" description="EGF-like" evidence="7">
    <location>
        <begin position="1380"/>
        <end position="1416"/>
    </location>
</feature>
<evidence type="ECO:0000256" key="3">
    <source>
        <dbReference type="ARBA" id="ARBA00022737"/>
    </source>
</evidence>
<feature type="domain" description="EGF-like" evidence="7">
    <location>
        <begin position="831"/>
        <end position="867"/>
    </location>
</feature>
<dbReference type="InterPro" id="IPR000152">
    <property type="entry name" value="EGF-type_Asp/Asn_hydroxyl_site"/>
</dbReference>
<dbReference type="PROSITE" id="PS00022">
    <property type="entry name" value="EGF_1"/>
    <property type="match status" value="27"/>
</dbReference>
<dbReference type="InterPro" id="IPR057774">
    <property type="entry name" value="D8C_UMOD/GP2/OIT3-like"/>
</dbReference>
<feature type="domain" description="EGF-like" evidence="7">
    <location>
        <begin position="1304"/>
        <end position="1340"/>
    </location>
</feature>
<organism evidence="8 9">
    <name type="scientific">Porites lobata</name>
    <dbReference type="NCBI Taxonomy" id="104759"/>
    <lineage>
        <taxon>Eukaryota</taxon>
        <taxon>Metazoa</taxon>
        <taxon>Cnidaria</taxon>
        <taxon>Anthozoa</taxon>
        <taxon>Hexacorallia</taxon>
        <taxon>Scleractinia</taxon>
        <taxon>Fungiina</taxon>
        <taxon>Poritidae</taxon>
        <taxon>Porites</taxon>
    </lineage>
</organism>
<feature type="domain" description="EGF-like" evidence="7">
    <location>
        <begin position="1227"/>
        <end position="1264"/>
    </location>
</feature>
<dbReference type="CDD" id="cd00054">
    <property type="entry name" value="EGF_CA"/>
    <property type="match status" value="26"/>
</dbReference>
<keyword evidence="5" id="KW-0325">Glycoprotein</keyword>
<feature type="domain" description="EGF-like" evidence="7">
    <location>
        <begin position="590"/>
        <end position="627"/>
    </location>
</feature>
<feature type="disulfide bond" evidence="6">
    <location>
        <begin position="1138"/>
        <end position="1147"/>
    </location>
</feature>
<feature type="domain" description="EGF-like" evidence="7">
    <location>
        <begin position="1572"/>
        <end position="1608"/>
    </location>
</feature>
<feature type="domain" description="EGF-like" evidence="7">
    <location>
        <begin position="1342"/>
        <end position="1378"/>
    </location>
</feature>
<dbReference type="Proteomes" id="UP001159405">
    <property type="component" value="Unassembled WGS sequence"/>
</dbReference>
<feature type="domain" description="EGF-like" evidence="7">
    <location>
        <begin position="1112"/>
        <end position="1148"/>
    </location>
</feature>
<feature type="domain" description="EGF-like" evidence="7">
    <location>
        <begin position="995"/>
        <end position="1032"/>
    </location>
</feature>
<feature type="disulfide bond" evidence="6">
    <location>
        <begin position="1022"/>
        <end position="1031"/>
    </location>
</feature>
<dbReference type="Gene3D" id="2.10.25.10">
    <property type="entry name" value="Laminin"/>
    <property type="match status" value="27"/>
</dbReference>
<reference evidence="8 9" key="1">
    <citation type="submission" date="2022-05" db="EMBL/GenBank/DDBJ databases">
        <authorList>
            <consortium name="Genoscope - CEA"/>
            <person name="William W."/>
        </authorList>
    </citation>
    <scope>NUCLEOTIDE SEQUENCE [LARGE SCALE GENOMIC DNA]</scope>
</reference>
<dbReference type="InterPro" id="IPR000742">
    <property type="entry name" value="EGF"/>
</dbReference>
<dbReference type="InterPro" id="IPR001881">
    <property type="entry name" value="EGF-like_Ca-bd_dom"/>
</dbReference>
<feature type="disulfide bond" evidence="6">
    <location>
        <begin position="1254"/>
        <end position="1263"/>
    </location>
</feature>
<feature type="disulfide bond" evidence="6">
    <location>
        <begin position="1483"/>
        <end position="1492"/>
    </location>
</feature>
<feature type="domain" description="EGF-like" evidence="7">
    <location>
        <begin position="388"/>
        <end position="425"/>
    </location>
</feature>
<proteinExistence type="predicted"/>
<feature type="disulfide bond" evidence="6">
    <location>
        <begin position="1406"/>
        <end position="1415"/>
    </location>
</feature>
<dbReference type="Pfam" id="PF00008">
    <property type="entry name" value="EGF"/>
    <property type="match status" value="15"/>
</dbReference>
<evidence type="ECO:0000256" key="2">
    <source>
        <dbReference type="ARBA" id="ARBA00022729"/>
    </source>
</evidence>
<feature type="domain" description="EGF-like" evidence="7">
    <location>
        <begin position="1495"/>
        <end position="1531"/>
    </location>
</feature>
<dbReference type="PROSITE" id="PS01187">
    <property type="entry name" value="EGF_CA"/>
    <property type="match status" value="12"/>
</dbReference>
<feature type="domain" description="EGF-like" evidence="7">
    <location>
        <begin position="1266"/>
        <end position="1302"/>
    </location>
</feature>
<feature type="domain" description="EGF-like" evidence="7">
    <location>
        <begin position="1418"/>
        <end position="1455"/>
    </location>
</feature>
<feature type="domain" description="EGF-like" evidence="7">
    <location>
        <begin position="1073"/>
        <end position="1110"/>
    </location>
</feature>
<feature type="disulfide bond" evidence="6">
    <location>
        <begin position="1560"/>
        <end position="1569"/>
    </location>
</feature>
<feature type="disulfide bond" evidence="6">
    <location>
        <begin position="1598"/>
        <end position="1607"/>
    </location>
</feature>
<keyword evidence="4 6" id="KW-1015">Disulfide bond</keyword>
<comment type="caution">
    <text evidence="8">The sequence shown here is derived from an EMBL/GenBank/DDBJ whole genome shotgun (WGS) entry which is preliminary data.</text>
</comment>
<evidence type="ECO:0000256" key="4">
    <source>
        <dbReference type="ARBA" id="ARBA00023157"/>
    </source>
</evidence>
<feature type="domain" description="EGF-like" evidence="7">
    <location>
        <begin position="1189"/>
        <end position="1225"/>
    </location>
</feature>
<feature type="disulfide bond" evidence="6">
    <location>
        <begin position="1292"/>
        <end position="1301"/>
    </location>
</feature>
<feature type="disulfide bond" evidence="6">
    <location>
        <begin position="1521"/>
        <end position="1530"/>
    </location>
</feature>
<feature type="disulfide bond" evidence="6">
    <location>
        <begin position="213"/>
        <end position="222"/>
    </location>
</feature>
<feature type="domain" description="EGF-like" evidence="7">
    <location>
        <begin position="23"/>
        <end position="59"/>
    </location>
</feature>
<dbReference type="PANTHER" id="PTHR45836">
    <property type="entry name" value="SLIT HOMOLOG"/>
    <property type="match status" value="1"/>
</dbReference>
<dbReference type="PRINTS" id="PR00010">
    <property type="entry name" value="EGFBLOOD"/>
</dbReference>
<feature type="disulfide bond" evidence="6">
    <location>
        <begin position="415"/>
        <end position="424"/>
    </location>
</feature>
<feature type="domain" description="EGF-like" evidence="7">
    <location>
        <begin position="1610"/>
        <end position="1648"/>
    </location>
</feature>
<name>A0ABN8PE01_9CNID</name>
<feature type="domain" description="EGF-like" evidence="7">
    <location>
        <begin position="186"/>
        <end position="223"/>
    </location>
</feature>
<feature type="domain" description="EGF-like" evidence="7">
    <location>
        <begin position="225"/>
        <end position="261"/>
    </location>
</feature>
<dbReference type="Pfam" id="PF07645">
    <property type="entry name" value="EGF_CA"/>
    <property type="match status" value="11"/>
</dbReference>
<dbReference type="PROSITE" id="PS50026">
    <property type="entry name" value="EGF_3"/>
    <property type="match status" value="27"/>
</dbReference>
<keyword evidence="9" id="KW-1185">Reference proteome</keyword>
<gene>
    <name evidence="8" type="ORF">PLOB_00041804</name>
</gene>
<dbReference type="InterPro" id="IPR018097">
    <property type="entry name" value="EGF_Ca-bd_CS"/>
</dbReference>
<dbReference type="SMART" id="SM00179">
    <property type="entry name" value="EGF_CA"/>
    <property type="match status" value="26"/>
</dbReference>
<dbReference type="SMART" id="SM00181">
    <property type="entry name" value="EGF"/>
    <property type="match status" value="26"/>
</dbReference>
<feature type="disulfide bond" evidence="6">
    <location>
        <begin position="1061"/>
        <end position="1070"/>
    </location>
</feature>
<dbReference type="InterPro" id="IPR009030">
    <property type="entry name" value="Growth_fac_rcpt_cys_sf"/>
</dbReference>
<feature type="disulfide bond" evidence="6">
    <location>
        <begin position="655"/>
        <end position="664"/>
    </location>
</feature>
<evidence type="ECO:0000256" key="1">
    <source>
        <dbReference type="ARBA" id="ARBA00022536"/>
    </source>
</evidence>
<dbReference type="PROSITE" id="PS01186">
    <property type="entry name" value="EGF_2"/>
    <property type="match status" value="27"/>
</dbReference>
<feature type="domain" description="EGF-like" evidence="7">
    <location>
        <begin position="1457"/>
        <end position="1493"/>
    </location>
</feature>
<feature type="domain" description="EGF-like" evidence="7">
    <location>
        <begin position="792"/>
        <end position="829"/>
    </location>
</feature>
<feature type="disulfide bond" evidence="6">
    <location>
        <begin position="1100"/>
        <end position="1109"/>
    </location>
</feature>
<dbReference type="Pfam" id="PF23283">
    <property type="entry name" value="D8C_UMOD"/>
    <property type="match status" value="5"/>
</dbReference>
<protein>
    <recommendedName>
        <fullName evidence="7">EGF-like domain-containing protein</fullName>
    </recommendedName>
</protein>
<feature type="disulfide bond" evidence="6">
    <location>
        <begin position="1638"/>
        <end position="1647"/>
    </location>
</feature>
<evidence type="ECO:0000313" key="8">
    <source>
        <dbReference type="EMBL" id="CAH3141405.1"/>
    </source>
</evidence>
<feature type="disulfide bond" evidence="6">
    <location>
        <begin position="251"/>
        <end position="260"/>
    </location>
</feature>
<feature type="domain" description="EGF-like" evidence="7">
    <location>
        <begin position="1533"/>
        <end position="1570"/>
    </location>
</feature>
<feature type="disulfide bond" evidence="6">
    <location>
        <begin position="11"/>
        <end position="20"/>
    </location>
</feature>
<dbReference type="Pfam" id="PF12661">
    <property type="entry name" value="hEGF"/>
    <property type="match status" value="1"/>
</dbReference>
<feature type="domain" description="EGF-like" evidence="7">
    <location>
        <begin position="1150"/>
        <end position="1187"/>
    </location>
</feature>
<feature type="domain" description="EGF-like" evidence="7">
    <location>
        <begin position="1034"/>
        <end position="1071"/>
    </location>
</feature>
<feature type="disulfide bond" evidence="6">
    <location>
        <begin position="617"/>
        <end position="626"/>
    </location>
</feature>
<feature type="disulfide bond" evidence="6">
    <location>
        <begin position="453"/>
        <end position="462"/>
    </location>
</feature>
<dbReference type="SUPFAM" id="SSF57184">
    <property type="entry name" value="Growth factor receptor domain"/>
    <property type="match status" value="5"/>
</dbReference>
<feature type="disulfide bond" evidence="6">
    <location>
        <begin position="49"/>
        <end position="58"/>
    </location>
</feature>
<feature type="domain" description="EGF-like" evidence="7">
    <location>
        <begin position="1"/>
        <end position="21"/>
    </location>
</feature>
<keyword evidence="3" id="KW-0677">Repeat</keyword>
<comment type="caution">
    <text evidence="6">Lacks conserved residue(s) required for the propagation of feature annotation.</text>
</comment>
<accession>A0ABN8PE01</accession>
<dbReference type="EMBL" id="CALNXK010000066">
    <property type="protein sequence ID" value="CAH3141405.1"/>
    <property type="molecule type" value="Genomic_DNA"/>
</dbReference>
<sequence>MSTNNGYTCRCKQGYQGRNCEHDINECNTRPCRNGGTCENLPGSYRCKCKPGFLGNHCEIVFDECKHYVLLSDRQRAAGVHRGNTLKCDQKDLTTPKWYRFSGAAGTQMPTSCVPIHYCGTNAPGWLSTAHPTRTGEVVNGKVCFHWSNKCCNWHANIQVKRCNGFYVYKLVKTPVCWLRYCGNAGFDPCKASRPCQNGATCVNNNGDYICRCKPGYQGRNCEQDINECKTRPCRNGGTCENLPGSYRCKCKPGFLGNHCEIVFDECKHYVLLSDRQRAAGVHRGNTLKCDQKDLTTPKWYRFSGAAGTQMPTSCVPIHYCGTNAPGWLSTAHPTRTGQVVNGKVCFHWSNKCCNWHANIQVKRCNGFYVYKLVKTPVCWLRYCGNAGFDPCKASRPCQNGATCVNNNGDYICRCKPGYQGRNCEQDINECNTRPCRNGGTCENLPGSYRCKCKPGFLGNHCEIVFDECKHYVLLSDRQRAAGVHRGNTLKCDQKDLTTPKWYRFSGAAGTQMPTSCVPIHYCGTNAPGWLSTAHPTRTGQVVNGKVCFHWSNKCCNWHANIQVKRCNGFYVYKLVKTPVCWLRYCGNAGFDPCKASRPCQNGATCVNNNGDYICRCKPGYQGRNCEQDVNECNSRPCRNGGTCQNLPGSYRCQCKPGFLGKQCEIVFDECKHYEQLSDRQRAAGVHRGNTLKCDQKDLATPKWYRFTGSAGTRMPSTCVLKHYCGTHAPGWLSTAHPTRTGQVVNGKVCFHWGNKCCNWHANIQIKRCNGFYVYKLVRTPVCWLRYCGNAGFDECKVSRPCKNGATCVSSLGGYTCQCVPGFQGKNCEQDVNECITRPCLNGGTCQNQHGSYSCTCRPGFTGKNCEKVLDGCVNYKVLDELNRSAGYTGALADCDQTALISPAWYRFNGSAGDKMADSCVRERHCGTHAPGWLDGNHPINVGAVVERQVCFHWGSNCCKWSVKIKVKKCSGFFAYELQRTPTCHLRYCGNAGLAVNECVILKPCKNGATCYDLLNGYRCHCAPGYQGKHCDKDINECVTKNPCKNGASCENSVGSYTCRCTIGFNGKHCDQDVNECAVNNPCKNGATCVNNVGGYQCLCAPGYQGKQCDQDVNECIISPCKNGGTCVNLKGSYRCYCTQGYTGKHCEQDVNECAVNNPCRNGATCVNKVGDYQCLCVPGYQGKNCDQDVDECQFNPCKNGGTCSNVPGSYNCKCVSGYKGKDCKQDINECVVSNPCQNGATCVNNFGGYQCLCVPGYQGKHCDHDVDECQINPCQNGGTCSNIQGSYNCSCVSGFTGKNCENDIDECRNSPCMNGATCINNPGSYQCKCKGGYDGKHCENDIDECQNQPCQNGGTCQNEQGGYKCSCKAGFQGKNCENDVDECKSSPCKNSGKCVNLPGSFRCDCTQGFTGKLCDQDINECSTRSPCKNGATCVNTFGGYQCNCAKGFQGKDCDQDVDECQTNPCLNGGSCTNKHGDYECTCPAGFTGKNCEQDVDECASSPCQNGGTCKNEIGTYKCLCFPGYKGKNCDQDVDECKQSSLCKNNGTCVNIPGGFQCRCQAGYQGDDCSQDVDECINNPCQNTGNCTNKPGSYECYCIDGFEGKNCEKDKDECSGSNNPCQNGATCENKIGTYKCICPDGYTGFNCEIKKNFVALGCFQDNADDRAMGKLLKNLRQSIDWRDMSKTVKKCSEIARSHSMYYFAIQYYGECWGAKAGTKYDKHGPANNCWSGVGGPFSNYVYKL</sequence>
<dbReference type="InterPro" id="IPR051355">
    <property type="entry name" value="Notch/Slit_guidance"/>
</dbReference>
<feature type="disulfide bond" evidence="6">
    <location>
        <begin position="1368"/>
        <end position="1377"/>
    </location>
</feature>
<dbReference type="InterPro" id="IPR013032">
    <property type="entry name" value="EGF-like_CS"/>
</dbReference>
<keyword evidence="1 6" id="KW-0245">EGF-like domain</keyword>
<keyword evidence="2" id="KW-0732">Signal</keyword>
<feature type="disulfide bond" evidence="6">
    <location>
        <begin position="819"/>
        <end position="828"/>
    </location>
</feature>
<feature type="disulfide bond" evidence="6">
    <location>
        <begin position="857"/>
        <end position="866"/>
    </location>
</feature>
<feature type="disulfide bond" evidence="6">
    <location>
        <begin position="1330"/>
        <end position="1339"/>
    </location>
</feature>